<dbReference type="SUPFAM" id="SSF48498">
    <property type="entry name" value="Tetracyclin repressor-like, C-terminal domain"/>
    <property type="match status" value="1"/>
</dbReference>
<dbReference type="Pfam" id="PF17920">
    <property type="entry name" value="TetR_C_16"/>
    <property type="match status" value="1"/>
</dbReference>
<dbReference type="InterPro" id="IPR001647">
    <property type="entry name" value="HTH_TetR"/>
</dbReference>
<evidence type="ECO:0000256" key="1">
    <source>
        <dbReference type="ARBA" id="ARBA00023125"/>
    </source>
</evidence>
<dbReference type="InterPro" id="IPR036271">
    <property type="entry name" value="Tet_transcr_reg_TetR-rel_C_sf"/>
</dbReference>
<name>A0A4R1BUF7_9ACTN</name>
<dbReference type="InterPro" id="IPR009057">
    <property type="entry name" value="Homeodomain-like_sf"/>
</dbReference>
<dbReference type="InterPro" id="IPR041678">
    <property type="entry name" value="TetR_C_16"/>
</dbReference>
<dbReference type="AlphaFoldDB" id="A0A4R1BUF7"/>
<protein>
    <submittedName>
        <fullName evidence="4">TetR/AcrR family transcriptional regulator</fullName>
    </submittedName>
</protein>
<evidence type="ECO:0000313" key="5">
    <source>
        <dbReference type="Proteomes" id="UP000295453"/>
    </source>
</evidence>
<dbReference type="PANTHER" id="PTHR30055:SF235">
    <property type="entry name" value="TRANSCRIPTIONAL REGULATORY PROTEIN"/>
    <property type="match status" value="1"/>
</dbReference>
<dbReference type="PROSITE" id="PS50977">
    <property type="entry name" value="HTH_TETR_2"/>
    <property type="match status" value="1"/>
</dbReference>
<dbReference type="EMBL" id="SJZJ01000036">
    <property type="protein sequence ID" value="TCJ21308.1"/>
    <property type="molecule type" value="Genomic_DNA"/>
</dbReference>
<dbReference type="SUPFAM" id="SSF46689">
    <property type="entry name" value="Homeodomain-like"/>
    <property type="match status" value="1"/>
</dbReference>
<dbReference type="Gene3D" id="1.10.357.10">
    <property type="entry name" value="Tetracycline Repressor, domain 2"/>
    <property type="match status" value="1"/>
</dbReference>
<accession>A0A4R1BUF7</accession>
<proteinExistence type="predicted"/>
<sequence>MSGARRARDAQDTRARLLAAARTLFAERGYEGATVREIGQAADADPALIARYFGSKAALYVESLRPSGAATGQSPIDITEATVLTGVIERLREGGPTPALHAALRRHDNDEVQEAALATLMTRLVDPAATRATEAGSPDARLRAELAVAALAGILASRSTHALEALGNASPAEVAALAAGLFEELLAP</sequence>
<evidence type="ECO:0000259" key="3">
    <source>
        <dbReference type="PROSITE" id="PS50977"/>
    </source>
</evidence>
<evidence type="ECO:0000313" key="4">
    <source>
        <dbReference type="EMBL" id="TCJ21308.1"/>
    </source>
</evidence>
<feature type="DNA-binding region" description="H-T-H motif" evidence="2">
    <location>
        <begin position="34"/>
        <end position="53"/>
    </location>
</feature>
<dbReference type="GO" id="GO:0003700">
    <property type="term" value="F:DNA-binding transcription factor activity"/>
    <property type="evidence" value="ECO:0007669"/>
    <property type="project" value="TreeGrafter"/>
</dbReference>
<dbReference type="Pfam" id="PF00440">
    <property type="entry name" value="TetR_N"/>
    <property type="match status" value="1"/>
</dbReference>
<dbReference type="RefSeq" id="WP_131585702.1">
    <property type="nucleotide sequence ID" value="NZ_SJZJ01000036.1"/>
</dbReference>
<keyword evidence="5" id="KW-1185">Reference proteome</keyword>
<dbReference type="GO" id="GO:0000976">
    <property type="term" value="F:transcription cis-regulatory region binding"/>
    <property type="evidence" value="ECO:0007669"/>
    <property type="project" value="TreeGrafter"/>
</dbReference>
<gene>
    <name evidence="4" type="ORF">EPD65_15430</name>
</gene>
<dbReference type="OrthoDB" id="3210235at2"/>
<dbReference type="Proteomes" id="UP000295453">
    <property type="component" value="Unassembled WGS sequence"/>
</dbReference>
<organism evidence="4 5">
    <name type="scientific">Nocardioides jejuensis</name>
    <dbReference type="NCBI Taxonomy" id="2502782"/>
    <lineage>
        <taxon>Bacteria</taxon>
        <taxon>Bacillati</taxon>
        <taxon>Actinomycetota</taxon>
        <taxon>Actinomycetes</taxon>
        <taxon>Propionibacteriales</taxon>
        <taxon>Nocardioidaceae</taxon>
        <taxon>Nocardioides</taxon>
    </lineage>
</organism>
<evidence type="ECO:0000256" key="2">
    <source>
        <dbReference type="PROSITE-ProRule" id="PRU00335"/>
    </source>
</evidence>
<feature type="domain" description="HTH tetR-type" evidence="3">
    <location>
        <begin position="11"/>
        <end position="71"/>
    </location>
</feature>
<reference evidence="4 5" key="1">
    <citation type="submission" date="2019-03" db="EMBL/GenBank/DDBJ databases">
        <authorList>
            <person name="Kim M.K.M."/>
        </authorList>
    </citation>
    <scope>NUCLEOTIDE SEQUENCE [LARGE SCALE GENOMIC DNA]</scope>
    <source>
        <strain evidence="4 5">18JY15-6</strain>
    </source>
</reference>
<comment type="caution">
    <text evidence="4">The sequence shown here is derived from an EMBL/GenBank/DDBJ whole genome shotgun (WGS) entry which is preliminary data.</text>
</comment>
<dbReference type="InterPro" id="IPR050109">
    <property type="entry name" value="HTH-type_TetR-like_transc_reg"/>
</dbReference>
<keyword evidence="1 2" id="KW-0238">DNA-binding</keyword>
<dbReference type="PRINTS" id="PR00455">
    <property type="entry name" value="HTHTETR"/>
</dbReference>
<dbReference type="PANTHER" id="PTHR30055">
    <property type="entry name" value="HTH-TYPE TRANSCRIPTIONAL REGULATOR RUTR"/>
    <property type="match status" value="1"/>
</dbReference>